<feature type="transmembrane region" description="Helical" evidence="8">
    <location>
        <begin position="45"/>
        <end position="66"/>
    </location>
</feature>
<evidence type="ECO:0000256" key="7">
    <source>
        <dbReference type="ARBA" id="ARBA00023136"/>
    </source>
</evidence>
<keyword evidence="7 8" id="KW-0472">Membrane</keyword>
<dbReference type="PANTHER" id="PTHR32196:SF21">
    <property type="entry name" value="ABC TRANSPORTER PERMEASE PROTEIN YPHD-RELATED"/>
    <property type="match status" value="1"/>
</dbReference>
<dbReference type="InterPro" id="IPR001851">
    <property type="entry name" value="ABC_transp_permease"/>
</dbReference>
<keyword evidence="2" id="KW-0813">Transport</keyword>
<evidence type="ECO:0000256" key="6">
    <source>
        <dbReference type="ARBA" id="ARBA00022989"/>
    </source>
</evidence>
<evidence type="ECO:0000313" key="9">
    <source>
        <dbReference type="EMBL" id="MEJ8855552.1"/>
    </source>
</evidence>
<evidence type="ECO:0000256" key="4">
    <source>
        <dbReference type="ARBA" id="ARBA00022519"/>
    </source>
</evidence>
<evidence type="ECO:0000313" key="10">
    <source>
        <dbReference type="Proteomes" id="UP001367030"/>
    </source>
</evidence>
<proteinExistence type="predicted"/>
<reference evidence="9 10" key="1">
    <citation type="submission" date="2024-03" db="EMBL/GenBank/DDBJ databases">
        <title>Novel species of the genus Variovorax.</title>
        <authorList>
            <person name="Liu Q."/>
            <person name="Xin Y.-H."/>
        </authorList>
    </citation>
    <scope>NUCLEOTIDE SEQUENCE [LARGE SCALE GENOMIC DNA]</scope>
    <source>
        <strain evidence="9 10">KACC 18901</strain>
    </source>
</reference>
<feature type="transmembrane region" description="Helical" evidence="8">
    <location>
        <begin position="171"/>
        <end position="194"/>
    </location>
</feature>
<dbReference type="RefSeq" id="WP_340335617.1">
    <property type="nucleotide sequence ID" value="NZ_JBBKZS010000004.1"/>
</dbReference>
<feature type="transmembrane region" description="Helical" evidence="8">
    <location>
        <begin position="261"/>
        <end position="292"/>
    </location>
</feature>
<sequence>MPKSSGTSALQRFRRSHEFWLLAVILVLSLALSLATDSFLTIQNLYDLLTSNAFIGILASGLLVVLISGGIDISFTATASIAQYIALTIGIQHGLGWLPLFAIAAAVGVVCGVINAVFITKLRISSIIVSIATLNIFYGLLIFSTGGKYITSLPKFFRDGIWWFEQEDASGVPYALNLQIIVLVLAFLAAWLLLNRTNVGRQIYAMGGNKDAAQRLGFHVFRLNVLVYGYLGFVAGVASLVQAQLAQSVTPTVLVGKELDVLAAVVLGGASLTGGVGTVMGAILGVALLAILQNGLVLIGVSSYWNQWFVGLTILVAVSMTAWSERRRRATKAIN</sequence>
<dbReference type="Pfam" id="PF02653">
    <property type="entry name" value="BPD_transp_2"/>
    <property type="match status" value="1"/>
</dbReference>
<feature type="transmembrane region" description="Helical" evidence="8">
    <location>
        <begin position="304"/>
        <end position="323"/>
    </location>
</feature>
<keyword evidence="4" id="KW-0997">Cell inner membrane</keyword>
<accession>A0ABU8X6V1</accession>
<evidence type="ECO:0000256" key="3">
    <source>
        <dbReference type="ARBA" id="ARBA00022475"/>
    </source>
</evidence>
<dbReference type="EMBL" id="JBBKZS010000004">
    <property type="protein sequence ID" value="MEJ8855552.1"/>
    <property type="molecule type" value="Genomic_DNA"/>
</dbReference>
<name>A0ABU8X6V1_9BURK</name>
<feature type="transmembrane region" description="Helical" evidence="8">
    <location>
        <begin position="97"/>
        <end position="120"/>
    </location>
</feature>
<keyword evidence="10" id="KW-1185">Reference proteome</keyword>
<gene>
    <name evidence="9" type="ORF">WKW79_13285</name>
</gene>
<keyword evidence="3" id="KW-1003">Cell membrane</keyword>
<protein>
    <submittedName>
        <fullName evidence="9">ABC transporter permease</fullName>
    </submittedName>
</protein>
<feature type="transmembrane region" description="Helical" evidence="8">
    <location>
        <begin position="220"/>
        <end position="241"/>
    </location>
</feature>
<dbReference type="CDD" id="cd06579">
    <property type="entry name" value="TM_PBP1_transp_AraH_like"/>
    <property type="match status" value="1"/>
</dbReference>
<feature type="transmembrane region" description="Helical" evidence="8">
    <location>
        <begin position="127"/>
        <end position="151"/>
    </location>
</feature>
<dbReference type="Proteomes" id="UP001367030">
    <property type="component" value="Unassembled WGS sequence"/>
</dbReference>
<evidence type="ECO:0000256" key="8">
    <source>
        <dbReference type="SAM" id="Phobius"/>
    </source>
</evidence>
<comment type="subcellular location">
    <subcellularLocation>
        <location evidence="1">Cell membrane</location>
        <topology evidence="1">Multi-pass membrane protein</topology>
    </subcellularLocation>
</comment>
<comment type="caution">
    <text evidence="9">The sequence shown here is derived from an EMBL/GenBank/DDBJ whole genome shotgun (WGS) entry which is preliminary data.</text>
</comment>
<dbReference type="PANTHER" id="PTHR32196">
    <property type="entry name" value="ABC TRANSPORTER PERMEASE PROTEIN YPHD-RELATED-RELATED"/>
    <property type="match status" value="1"/>
</dbReference>
<keyword evidence="6 8" id="KW-1133">Transmembrane helix</keyword>
<evidence type="ECO:0000256" key="5">
    <source>
        <dbReference type="ARBA" id="ARBA00022692"/>
    </source>
</evidence>
<evidence type="ECO:0000256" key="1">
    <source>
        <dbReference type="ARBA" id="ARBA00004651"/>
    </source>
</evidence>
<organism evidence="9 10">
    <name type="scientific">Variovorax robiniae</name>
    <dbReference type="NCBI Taxonomy" id="1836199"/>
    <lineage>
        <taxon>Bacteria</taxon>
        <taxon>Pseudomonadati</taxon>
        <taxon>Pseudomonadota</taxon>
        <taxon>Betaproteobacteria</taxon>
        <taxon>Burkholderiales</taxon>
        <taxon>Comamonadaceae</taxon>
        <taxon>Variovorax</taxon>
    </lineage>
</organism>
<keyword evidence="5 8" id="KW-0812">Transmembrane</keyword>
<evidence type="ECO:0000256" key="2">
    <source>
        <dbReference type="ARBA" id="ARBA00022448"/>
    </source>
</evidence>